<comment type="cofactor">
    <cofactor evidence="1">
        <name>Mg(2+)</name>
        <dbReference type="ChEBI" id="CHEBI:18420"/>
    </cofactor>
</comment>
<dbReference type="AlphaFoldDB" id="A0A841KUU2"/>
<sequence length="244" mass="28981">MDGVKVVFFDMGNTLLHFHYGESDEEKDMQGLIYLTEYLNKFNENIKFDEVKQGFYTSWMNGIRDRKITHIEYPIEDFLNNFLQKYQVSLDLKQCIEAIHLFYTEYREQVYFENDIYDVLKMIKHKGYKIGIISNTCYYDEVMKACFKKAKIYDLIDSFTFSYSLRIGKPNKEIFTRAIDAMKITPQEAIMVGDSLESDIKPAIDLGMKTIWLNRESRNINKEVMADIEISCISEIYKHIETWR</sequence>
<dbReference type="InterPro" id="IPR023214">
    <property type="entry name" value="HAD_sf"/>
</dbReference>
<dbReference type="GO" id="GO:0046872">
    <property type="term" value="F:metal ion binding"/>
    <property type="evidence" value="ECO:0007669"/>
    <property type="project" value="UniProtKB-KW"/>
</dbReference>
<evidence type="ECO:0000313" key="6">
    <source>
        <dbReference type="Proteomes" id="UP000579281"/>
    </source>
</evidence>
<evidence type="ECO:0000256" key="3">
    <source>
        <dbReference type="ARBA" id="ARBA00022801"/>
    </source>
</evidence>
<keyword evidence="2" id="KW-0479">Metal-binding</keyword>
<accession>A0A841KUU2</accession>
<reference evidence="5 6" key="1">
    <citation type="submission" date="2020-08" db="EMBL/GenBank/DDBJ databases">
        <title>Genomic Encyclopedia of Type Strains, Phase IV (KMG-IV): sequencing the most valuable type-strain genomes for metagenomic binning, comparative biology and taxonomic classification.</title>
        <authorList>
            <person name="Goeker M."/>
        </authorList>
    </citation>
    <scope>NUCLEOTIDE SEQUENCE [LARGE SCALE GENOMIC DNA]</scope>
    <source>
        <strain evidence="5 6">DSM 103526</strain>
    </source>
</reference>
<dbReference type="PRINTS" id="PR00413">
    <property type="entry name" value="HADHALOGNASE"/>
</dbReference>
<evidence type="ECO:0000256" key="4">
    <source>
        <dbReference type="ARBA" id="ARBA00022842"/>
    </source>
</evidence>
<dbReference type="Gene3D" id="1.10.150.520">
    <property type="match status" value="1"/>
</dbReference>
<name>A0A841KUU2_9FIRM</name>
<dbReference type="SFLD" id="SFLDG01129">
    <property type="entry name" value="C1.5:_HAD__Beta-PGM__Phosphata"/>
    <property type="match status" value="1"/>
</dbReference>
<proteinExistence type="predicted"/>
<dbReference type="PANTHER" id="PTHR46470">
    <property type="entry name" value="N-ACYLNEURAMINATE-9-PHOSPHATASE"/>
    <property type="match status" value="1"/>
</dbReference>
<dbReference type="InterPro" id="IPR006549">
    <property type="entry name" value="HAD-SF_hydro_IIIA"/>
</dbReference>
<dbReference type="Gene3D" id="3.40.50.1000">
    <property type="entry name" value="HAD superfamily/HAD-like"/>
    <property type="match status" value="1"/>
</dbReference>
<dbReference type="GO" id="GO:0016791">
    <property type="term" value="F:phosphatase activity"/>
    <property type="evidence" value="ECO:0007669"/>
    <property type="project" value="TreeGrafter"/>
</dbReference>
<evidence type="ECO:0000256" key="2">
    <source>
        <dbReference type="ARBA" id="ARBA00022723"/>
    </source>
</evidence>
<dbReference type="NCBIfam" id="TIGR01509">
    <property type="entry name" value="HAD-SF-IA-v3"/>
    <property type="match status" value="1"/>
</dbReference>
<dbReference type="InterPro" id="IPR051400">
    <property type="entry name" value="HAD-like_hydrolase"/>
</dbReference>
<dbReference type="Pfam" id="PF00702">
    <property type="entry name" value="Hydrolase"/>
    <property type="match status" value="1"/>
</dbReference>
<keyword evidence="4" id="KW-0460">Magnesium</keyword>
<organism evidence="5 6">
    <name type="scientific">Anaerosolibacter carboniphilus</name>
    <dbReference type="NCBI Taxonomy" id="1417629"/>
    <lineage>
        <taxon>Bacteria</taxon>
        <taxon>Bacillati</taxon>
        <taxon>Bacillota</taxon>
        <taxon>Clostridia</taxon>
        <taxon>Peptostreptococcales</taxon>
        <taxon>Thermotaleaceae</taxon>
        <taxon>Anaerosolibacter</taxon>
    </lineage>
</organism>
<dbReference type="SFLD" id="SFLDS00003">
    <property type="entry name" value="Haloacid_Dehalogenase"/>
    <property type="match status" value="1"/>
</dbReference>
<dbReference type="NCBIfam" id="TIGR01549">
    <property type="entry name" value="HAD-SF-IA-v1"/>
    <property type="match status" value="1"/>
</dbReference>
<dbReference type="InterPro" id="IPR036412">
    <property type="entry name" value="HAD-like_sf"/>
</dbReference>
<evidence type="ECO:0000313" key="5">
    <source>
        <dbReference type="EMBL" id="MBB6217464.1"/>
    </source>
</evidence>
<keyword evidence="6" id="KW-1185">Reference proteome</keyword>
<dbReference type="InterPro" id="IPR006439">
    <property type="entry name" value="HAD-SF_hydro_IA"/>
</dbReference>
<dbReference type="RefSeq" id="WP_184311964.1">
    <property type="nucleotide sequence ID" value="NZ_JACHEN010000024.1"/>
</dbReference>
<comment type="caution">
    <text evidence="5">The sequence shown here is derived from an EMBL/GenBank/DDBJ whole genome shotgun (WGS) entry which is preliminary data.</text>
</comment>
<dbReference type="PANTHER" id="PTHR46470:SF2">
    <property type="entry name" value="GLYCERALDEHYDE 3-PHOSPHATE PHOSPHATASE"/>
    <property type="match status" value="1"/>
</dbReference>
<keyword evidence="3 5" id="KW-0378">Hydrolase</keyword>
<dbReference type="GO" id="GO:0044281">
    <property type="term" value="P:small molecule metabolic process"/>
    <property type="evidence" value="ECO:0007669"/>
    <property type="project" value="UniProtKB-ARBA"/>
</dbReference>
<gene>
    <name evidence="5" type="ORF">HNQ80_003585</name>
</gene>
<dbReference type="EMBL" id="JACHEN010000024">
    <property type="protein sequence ID" value="MBB6217464.1"/>
    <property type="molecule type" value="Genomic_DNA"/>
</dbReference>
<evidence type="ECO:0000256" key="1">
    <source>
        <dbReference type="ARBA" id="ARBA00001946"/>
    </source>
</evidence>
<dbReference type="NCBIfam" id="TIGR01662">
    <property type="entry name" value="HAD-SF-IIIA"/>
    <property type="match status" value="1"/>
</dbReference>
<protein>
    <submittedName>
        <fullName evidence="5">Putative hydrolase of the HAD superfamily</fullName>
    </submittedName>
</protein>
<dbReference type="SUPFAM" id="SSF56784">
    <property type="entry name" value="HAD-like"/>
    <property type="match status" value="1"/>
</dbReference>
<dbReference type="Proteomes" id="UP000579281">
    <property type="component" value="Unassembled WGS sequence"/>
</dbReference>